<keyword evidence="2" id="KW-0560">Oxidoreductase</keyword>
<evidence type="ECO:0000256" key="2">
    <source>
        <dbReference type="ARBA" id="ARBA00023002"/>
    </source>
</evidence>
<dbReference type="InterPro" id="IPR002347">
    <property type="entry name" value="SDR_fam"/>
</dbReference>
<sequence length="256" mass="26906">MHTTPSTSRGIALVTGGAGDIGREICRHLAMDGWSVVASDILPASTATPLLDAIAQQEESNIRYMVCDQTKPSEVAALFEELPDVSLVVIAAGTVKAQPFLEVERDQWDRQLEVNLTGSFMIAQEAAQTMVAHGTKGHLIFVSSWVASHAWPEITAYTVSKAGLDQLMRQIALELAPKGIRANSVAPGIVLAGLAKGQLETEPEYAKRVATAIPLGQLQTAADVAQSVGFLASPGASTMTGSILTVDGGCSLGQVR</sequence>
<name>A0A6J6DS23_9ZZZZ</name>
<dbReference type="PANTHER" id="PTHR43639">
    <property type="entry name" value="OXIDOREDUCTASE, SHORT-CHAIN DEHYDROGENASE/REDUCTASE FAMILY (AFU_ORTHOLOGUE AFUA_5G02870)"/>
    <property type="match status" value="1"/>
</dbReference>
<dbReference type="EMBL" id="CAEZTM010000012">
    <property type="protein sequence ID" value="CAB4565739.1"/>
    <property type="molecule type" value="Genomic_DNA"/>
</dbReference>
<organism evidence="3">
    <name type="scientific">freshwater metagenome</name>
    <dbReference type="NCBI Taxonomy" id="449393"/>
    <lineage>
        <taxon>unclassified sequences</taxon>
        <taxon>metagenomes</taxon>
        <taxon>ecological metagenomes</taxon>
    </lineage>
</organism>
<dbReference type="AlphaFoldDB" id="A0A6J6DS23"/>
<evidence type="ECO:0000313" key="4">
    <source>
        <dbReference type="EMBL" id="CAB4642128.1"/>
    </source>
</evidence>
<dbReference type="InterPro" id="IPR036291">
    <property type="entry name" value="NAD(P)-bd_dom_sf"/>
</dbReference>
<protein>
    <submittedName>
        <fullName evidence="3">Unannotated protein</fullName>
    </submittedName>
</protein>
<dbReference type="Pfam" id="PF13561">
    <property type="entry name" value="adh_short_C2"/>
    <property type="match status" value="1"/>
</dbReference>
<gene>
    <name evidence="3" type="ORF">UFOPK1684_00409</name>
    <name evidence="4" type="ORF">UFOPK2158_00687</name>
</gene>
<dbReference type="CDD" id="cd05233">
    <property type="entry name" value="SDR_c"/>
    <property type="match status" value="1"/>
</dbReference>
<proteinExistence type="inferred from homology"/>
<reference evidence="3" key="1">
    <citation type="submission" date="2020-05" db="EMBL/GenBank/DDBJ databases">
        <authorList>
            <person name="Chiriac C."/>
            <person name="Salcher M."/>
            <person name="Ghai R."/>
            <person name="Kavagutti S V."/>
        </authorList>
    </citation>
    <scope>NUCLEOTIDE SEQUENCE</scope>
</reference>
<evidence type="ECO:0000313" key="3">
    <source>
        <dbReference type="EMBL" id="CAB4565739.1"/>
    </source>
</evidence>
<dbReference type="InterPro" id="IPR020904">
    <property type="entry name" value="Sc_DH/Rdtase_CS"/>
</dbReference>
<accession>A0A6J6DS23</accession>
<comment type="similarity">
    <text evidence="1">Belongs to the short-chain dehydrogenases/reductases (SDR) family.</text>
</comment>
<evidence type="ECO:0000256" key="1">
    <source>
        <dbReference type="ARBA" id="ARBA00006484"/>
    </source>
</evidence>
<dbReference type="PRINTS" id="PR00081">
    <property type="entry name" value="GDHRDH"/>
</dbReference>
<dbReference type="FunFam" id="3.40.50.720:FF:000084">
    <property type="entry name" value="Short-chain dehydrogenase reductase"/>
    <property type="match status" value="1"/>
</dbReference>
<dbReference type="PANTHER" id="PTHR43639:SF1">
    <property type="entry name" value="SHORT-CHAIN DEHYDROGENASE_REDUCTASE FAMILY PROTEIN"/>
    <property type="match status" value="1"/>
</dbReference>
<dbReference type="EMBL" id="CAEZVY010000059">
    <property type="protein sequence ID" value="CAB4642128.1"/>
    <property type="molecule type" value="Genomic_DNA"/>
</dbReference>
<dbReference type="Gene3D" id="3.40.50.720">
    <property type="entry name" value="NAD(P)-binding Rossmann-like Domain"/>
    <property type="match status" value="1"/>
</dbReference>
<dbReference type="SUPFAM" id="SSF51735">
    <property type="entry name" value="NAD(P)-binding Rossmann-fold domains"/>
    <property type="match status" value="1"/>
</dbReference>
<dbReference type="GO" id="GO:0016491">
    <property type="term" value="F:oxidoreductase activity"/>
    <property type="evidence" value="ECO:0007669"/>
    <property type="project" value="UniProtKB-KW"/>
</dbReference>
<dbReference type="PROSITE" id="PS00061">
    <property type="entry name" value="ADH_SHORT"/>
    <property type="match status" value="1"/>
</dbReference>